<comment type="caution">
    <text evidence="2">The sequence shown here is derived from an EMBL/GenBank/DDBJ whole genome shotgun (WGS) entry which is preliminary data.</text>
</comment>
<reference evidence="3 5" key="2">
    <citation type="submission" date="2020-02" db="EMBL/GenBank/DDBJ databases">
        <title>The WGS of Modestobacter muralis DSM 100205.</title>
        <authorList>
            <person name="Jiang Z."/>
        </authorList>
    </citation>
    <scope>NUCLEOTIDE SEQUENCE [LARGE SCALE GENOMIC DNA]</scope>
    <source>
        <strain evidence="3 5">DSM 100205</strain>
    </source>
</reference>
<evidence type="ECO:0000313" key="5">
    <source>
        <dbReference type="Proteomes" id="UP000471152"/>
    </source>
</evidence>
<reference evidence="2 4" key="1">
    <citation type="submission" date="2020-01" db="EMBL/GenBank/DDBJ databases">
        <title>the WGS Modestobacter muralis CPCC 204518.</title>
        <authorList>
            <person name="Jiang Z."/>
        </authorList>
    </citation>
    <scope>NUCLEOTIDE SEQUENCE [LARGE SCALE GENOMIC DNA]</scope>
    <source>
        <strain evidence="2 4">DSM 100205</strain>
    </source>
</reference>
<accession>A0A6P0ERV7</accession>
<protein>
    <submittedName>
        <fullName evidence="2">Uncharacterized protein</fullName>
    </submittedName>
</protein>
<keyword evidence="4" id="KW-1185">Reference proteome</keyword>
<feature type="region of interest" description="Disordered" evidence="1">
    <location>
        <begin position="1"/>
        <end position="76"/>
    </location>
</feature>
<dbReference type="AlphaFoldDB" id="A0A6P0ERV7"/>
<sequence length="76" mass="7739">MDRPTPPTGPDTWRSARGGPVGAQQGQQRPLARPVQPGGVQAVLEGGLDPLPGPQAGLGERERPDPPVGGVKMAVA</sequence>
<organism evidence="2 4">
    <name type="scientific">Modestobacter muralis</name>
    <dbReference type="NCBI Taxonomy" id="1608614"/>
    <lineage>
        <taxon>Bacteria</taxon>
        <taxon>Bacillati</taxon>
        <taxon>Actinomycetota</taxon>
        <taxon>Actinomycetes</taxon>
        <taxon>Geodermatophilales</taxon>
        <taxon>Geodermatophilaceae</taxon>
        <taxon>Modestobacter</taxon>
    </lineage>
</organism>
<name>A0A6P0ERV7_9ACTN</name>
<evidence type="ECO:0000313" key="4">
    <source>
        <dbReference type="Proteomes" id="UP000468828"/>
    </source>
</evidence>
<dbReference type="EMBL" id="JAAGWB010000013">
    <property type="protein sequence ID" value="NEN50372.1"/>
    <property type="molecule type" value="Genomic_DNA"/>
</dbReference>
<proteinExistence type="predicted"/>
<dbReference type="RefSeq" id="WP_163610035.1">
    <property type="nucleotide sequence ID" value="NZ_JAAGWB010000013.1"/>
</dbReference>
<evidence type="ECO:0000313" key="3">
    <source>
        <dbReference type="EMBL" id="NEN50372.1"/>
    </source>
</evidence>
<dbReference type="EMBL" id="JAAGWH010000013">
    <property type="protein sequence ID" value="NEK93605.1"/>
    <property type="molecule type" value="Genomic_DNA"/>
</dbReference>
<dbReference type="Proteomes" id="UP000468828">
    <property type="component" value="Unassembled WGS sequence"/>
</dbReference>
<gene>
    <name evidence="3" type="ORF">G3R41_05365</name>
    <name evidence="2" type="ORF">GCU67_05365</name>
</gene>
<evidence type="ECO:0000313" key="2">
    <source>
        <dbReference type="EMBL" id="NEK93605.1"/>
    </source>
</evidence>
<evidence type="ECO:0000256" key="1">
    <source>
        <dbReference type="SAM" id="MobiDB-lite"/>
    </source>
</evidence>
<dbReference type="Proteomes" id="UP000471152">
    <property type="component" value="Unassembled WGS sequence"/>
</dbReference>